<feature type="chain" id="PRO_5032450679" evidence="15">
    <location>
        <begin position="32"/>
        <end position="742"/>
    </location>
</feature>
<dbReference type="PANTHER" id="PTHR32552">
    <property type="entry name" value="FERRICHROME IRON RECEPTOR-RELATED"/>
    <property type="match status" value="1"/>
</dbReference>
<dbReference type="GO" id="GO:0006826">
    <property type="term" value="P:iron ion transport"/>
    <property type="evidence" value="ECO:0007669"/>
    <property type="project" value="UniProtKB-KW"/>
</dbReference>
<evidence type="ECO:0000256" key="2">
    <source>
        <dbReference type="ARBA" id="ARBA00022448"/>
    </source>
</evidence>
<comment type="similarity">
    <text evidence="12 14">Belongs to the TonB-dependent receptor family.</text>
</comment>
<dbReference type="Proteomes" id="UP000593875">
    <property type="component" value="Chromosome"/>
</dbReference>
<evidence type="ECO:0000256" key="10">
    <source>
        <dbReference type="ARBA" id="ARBA00023136"/>
    </source>
</evidence>
<dbReference type="InterPro" id="IPR012910">
    <property type="entry name" value="Plug_dom"/>
</dbReference>
<organism evidence="18 19">
    <name type="scientific">Massilia litorea</name>
    <dbReference type="NCBI Taxonomy" id="2769491"/>
    <lineage>
        <taxon>Bacteria</taxon>
        <taxon>Pseudomonadati</taxon>
        <taxon>Pseudomonadota</taxon>
        <taxon>Betaproteobacteria</taxon>
        <taxon>Burkholderiales</taxon>
        <taxon>Oxalobacteraceae</taxon>
        <taxon>Telluria group</taxon>
        <taxon>Massilia</taxon>
    </lineage>
</organism>
<protein>
    <submittedName>
        <fullName evidence="18">TonB-dependent receptor</fullName>
    </submittedName>
</protein>
<evidence type="ECO:0000256" key="13">
    <source>
        <dbReference type="PROSITE-ProRule" id="PRU10144"/>
    </source>
</evidence>
<feature type="domain" description="TonB-dependent receptor plug" evidence="17">
    <location>
        <begin position="57"/>
        <end position="167"/>
    </location>
</feature>
<evidence type="ECO:0000256" key="15">
    <source>
        <dbReference type="SAM" id="SignalP"/>
    </source>
</evidence>
<evidence type="ECO:0000259" key="16">
    <source>
        <dbReference type="Pfam" id="PF00593"/>
    </source>
</evidence>
<evidence type="ECO:0000256" key="1">
    <source>
        <dbReference type="ARBA" id="ARBA00004571"/>
    </source>
</evidence>
<sequence>MIKMSKMHRRVVHAHALLALGAAFPAGSALAQEAAPAASTGALQTVTVTAQRRTENIRDVPVSVSALRGEKLDVLVSGGEDIRLLAGKLPSLNVESSNGRTFPRFYIRGYGNTDFNTFASQPVSLIYDDVVQENPILKGFPIFDLQSVEVLRGPQGTLFGRNTPAGVVKFESEKPSLNKLEGYYNASIATHNTINVDGAVNVPLSKEWAMRFSALRQHRDDYVENFADLAQTQKRGDLDGYNEHAERVQFLYKPAGAFSALFNLHQRTTSGSARLFRANLIRKGTNDIADGLDLDRIVTNAQNFQNLTTRGANARLSWDLGDYKLYSVTGYETIGDYNSRGDIDGGTPAGPGFIPFQVETASKIEDLKQYSQEVRLESEYAGPLNWQAGVYWFDESATGGSDNFSSTTGARTSRLFSRQDNTAWAVFGSATYKVSSVFDVRGGLRYTKDKKDFNTVVNENVVQIGDTGVNTSKAKVSWDLSGTYKLTPSVNVYGRVATGFRAPSIAAASASVPITVADAETITSVEAGVKADLFDRRGRVAFSVYDYTVKDQQLTVVGGNSNVNRLINADKTKGRGVELDVEAAISPSLRVTGSTSYNYTQIRDASLSVNRCGSCTILDPINAANRVVINGNMLPQAPRWIVNATARWSAPVADGEVFVFTDWSYRSKINFFLYEAAEFTGKPLTEGGLRLGYTWANGKYEAAVFGRNILDQRRITGAIDFNNLTGFTNEPRTWGVQFKGNF</sequence>
<dbReference type="Pfam" id="PF07715">
    <property type="entry name" value="Plug"/>
    <property type="match status" value="1"/>
</dbReference>
<dbReference type="EMBL" id="CP062941">
    <property type="protein sequence ID" value="QOL50660.1"/>
    <property type="molecule type" value="Genomic_DNA"/>
</dbReference>
<dbReference type="GO" id="GO:0009279">
    <property type="term" value="C:cell outer membrane"/>
    <property type="evidence" value="ECO:0007669"/>
    <property type="project" value="UniProtKB-SubCell"/>
</dbReference>
<gene>
    <name evidence="18" type="ORF">LPB04_05030</name>
</gene>
<dbReference type="InterPro" id="IPR036942">
    <property type="entry name" value="Beta-barrel_TonB_sf"/>
</dbReference>
<keyword evidence="18" id="KW-0675">Receptor</keyword>
<evidence type="ECO:0000256" key="14">
    <source>
        <dbReference type="RuleBase" id="RU003357"/>
    </source>
</evidence>
<keyword evidence="6 15" id="KW-0732">Signal</keyword>
<evidence type="ECO:0000313" key="18">
    <source>
        <dbReference type="EMBL" id="QOL50660.1"/>
    </source>
</evidence>
<dbReference type="Gene3D" id="2.40.170.20">
    <property type="entry name" value="TonB-dependent receptor, beta-barrel domain"/>
    <property type="match status" value="1"/>
</dbReference>
<evidence type="ECO:0000256" key="11">
    <source>
        <dbReference type="ARBA" id="ARBA00023237"/>
    </source>
</evidence>
<evidence type="ECO:0000259" key="17">
    <source>
        <dbReference type="Pfam" id="PF07715"/>
    </source>
</evidence>
<evidence type="ECO:0000256" key="8">
    <source>
        <dbReference type="ARBA" id="ARBA00023065"/>
    </source>
</evidence>
<dbReference type="InterPro" id="IPR000531">
    <property type="entry name" value="Beta-barrel_TonB"/>
</dbReference>
<evidence type="ECO:0000256" key="4">
    <source>
        <dbReference type="ARBA" id="ARBA00022496"/>
    </source>
</evidence>
<dbReference type="PANTHER" id="PTHR32552:SF81">
    <property type="entry name" value="TONB-DEPENDENT OUTER MEMBRANE RECEPTOR"/>
    <property type="match status" value="1"/>
</dbReference>
<feature type="signal peptide" evidence="15">
    <location>
        <begin position="1"/>
        <end position="31"/>
    </location>
</feature>
<dbReference type="Pfam" id="PF00593">
    <property type="entry name" value="TonB_dep_Rec_b-barrel"/>
    <property type="match status" value="1"/>
</dbReference>
<evidence type="ECO:0000256" key="6">
    <source>
        <dbReference type="ARBA" id="ARBA00022729"/>
    </source>
</evidence>
<dbReference type="PROSITE" id="PS01156">
    <property type="entry name" value="TONB_DEPENDENT_REC_2"/>
    <property type="match status" value="1"/>
</dbReference>
<dbReference type="SUPFAM" id="SSF56935">
    <property type="entry name" value="Porins"/>
    <property type="match status" value="1"/>
</dbReference>
<name>A0A7L9U702_9BURK</name>
<proteinExistence type="inferred from homology"/>
<accession>A0A7L9U702</accession>
<evidence type="ECO:0000256" key="9">
    <source>
        <dbReference type="ARBA" id="ARBA00023077"/>
    </source>
</evidence>
<dbReference type="InterPro" id="IPR039426">
    <property type="entry name" value="TonB-dep_rcpt-like"/>
</dbReference>
<keyword evidence="4" id="KW-0410">Iron transport</keyword>
<keyword evidence="10 12" id="KW-0472">Membrane</keyword>
<keyword evidence="8" id="KW-0406">Ion transport</keyword>
<keyword evidence="5 12" id="KW-0812">Transmembrane</keyword>
<evidence type="ECO:0000256" key="12">
    <source>
        <dbReference type="PROSITE-ProRule" id="PRU01360"/>
    </source>
</evidence>
<dbReference type="PROSITE" id="PS52016">
    <property type="entry name" value="TONB_DEPENDENT_REC_3"/>
    <property type="match status" value="1"/>
</dbReference>
<feature type="domain" description="TonB-dependent receptor-like beta-barrel" evidence="16">
    <location>
        <begin position="291"/>
        <end position="670"/>
    </location>
</feature>
<comment type="subcellular location">
    <subcellularLocation>
        <location evidence="1 12">Cell outer membrane</location>
        <topology evidence="1 12">Multi-pass membrane protein</topology>
    </subcellularLocation>
</comment>
<reference evidence="18 19" key="1">
    <citation type="submission" date="2020-10" db="EMBL/GenBank/DDBJ databases">
        <title>Genome sequencing of Massilia sp. LPB0304.</title>
        <authorList>
            <person name="Kim J."/>
        </authorList>
    </citation>
    <scope>NUCLEOTIDE SEQUENCE [LARGE SCALE GENOMIC DNA]</scope>
    <source>
        <strain evidence="18 19">LPB0304</strain>
    </source>
</reference>
<evidence type="ECO:0000256" key="7">
    <source>
        <dbReference type="ARBA" id="ARBA00023004"/>
    </source>
</evidence>
<keyword evidence="19" id="KW-1185">Reference proteome</keyword>
<keyword evidence="11 12" id="KW-0998">Cell outer membrane</keyword>
<feature type="short sequence motif" description="TonB C-terminal box" evidence="13">
    <location>
        <begin position="725"/>
        <end position="742"/>
    </location>
</feature>
<keyword evidence="3 12" id="KW-1134">Transmembrane beta strand</keyword>
<keyword evidence="7" id="KW-0408">Iron</keyword>
<dbReference type="KEGG" id="mlir:LPB04_05030"/>
<dbReference type="AlphaFoldDB" id="A0A7L9U702"/>
<keyword evidence="9 14" id="KW-0798">TonB box</keyword>
<keyword evidence="2 12" id="KW-0813">Transport</keyword>
<evidence type="ECO:0000256" key="3">
    <source>
        <dbReference type="ARBA" id="ARBA00022452"/>
    </source>
</evidence>
<evidence type="ECO:0000313" key="19">
    <source>
        <dbReference type="Proteomes" id="UP000593875"/>
    </source>
</evidence>
<evidence type="ECO:0000256" key="5">
    <source>
        <dbReference type="ARBA" id="ARBA00022692"/>
    </source>
</evidence>
<dbReference type="InterPro" id="IPR010917">
    <property type="entry name" value="TonB_rcpt_CS"/>
</dbReference>
<dbReference type="RefSeq" id="WP_193687647.1">
    <property type="nucleotide sequence ID" value="NZ_CP062941.1"/>
</dbReference>